<keyword evidence="2" id="KW-0966">Cell projection</keyword>
<protein>
    <submittedName>
        <fullName evidence="2">Flagellar protein FlaG</fullName>
    </submittedName>
</protein>
<evidence type="ECO:0000256" key="1">
    <source>
        <dbReference type="SAM" id="MobiDB-lite"/>
    </source>
</evidence>
<dbReference type="RefSeq" id="WP_090541255.1">
    <property type="nucleotide sequence ID" value="NZ_FOYD01000018.1"/>
</dbReference>
<name>A0A1I6C8Y3_9GAMM</name>
<dbReference type="Proteomes" id="UP000242815">
    <property type="component" value="Unassembled WGS sequence"/>
</dbReference>
<gene>
    <name evidence="2" type="ORF">SAMN05216578_11834</name>
</gene>
<dbReference type="InterPro" id="IPR035924">
    <property type="entry name" value="FlaG-like_sf"/>
</dbReference>
<dbReference type="AlphaFoldDB" id="A0A1I6C8Y3"/>
<dbReference type="Gene3D" id="3.30.160.170">
    <property type="entry name" value="FlaG-like"/>
    <property type="match status" value="1"/>
</dbReference>
<keyword evidence="2" id="KW-0282">Flagellum</keyword>
<dbReference type="InterPro" id="IPR005186">
    <property type="entry name" value="FlaG"/>
</dbReference>
<feature type="compositionally biased region" description="Polar residues" evidence="1">
    <location>
        <begin position="18"/>
        <end position="30"/>
    </location>
</feature>
<dbReference type="OrthoDB" id="5741693at2"/>
<sequence length="122" mass="13363">MDMGSLGSRGNVGVSAPASRTQDIADTQPAQADARQAELLQNKGTSEPNREQVLAAVTDMQDFVQATHHNIQFQLDENSGRMLIKVTERDTGEVIRQIPSEEAVRLAESLSEIRSLLFRAEA</sequence>
<dbReference type="EMBL" id="FOYD01000018">
    <property type="protein sequence ID" value="SFQ89653.1"/>
    <property type="molecule type" value="Genomic_DNA"/>
</dbReference>
<feature type="region of interest" description="Disordered" evidence="1">
    <location>
        <begin position="1"/>
        <end position="34"/>
    </location>
</feature>
<accession>A0A1I6C8Y3</accession>
<evidence type="ECO:0000313" key="3">
    <source>
        <dbReference type="Proteomes" id="UP000242815"/>
    </source>
</evidence>
<keyword evidence="2" id="KW-0969">Cilium</keyword>
<proteinExistence type="predicted"/>
<dbReference type="STRING" id="1002526.SAMN05216578_11834"/>
<dbReference type="PANTHER" id="PTHR37166">
    <property type="entry name" value="PROTEIN FLAG"/>
    <property type="match status" value="1"/>
</dbReference>
<reference evidence="2 3" key="1">
    <citation type="submission" date="2016-10" db="EMBL/GenBank/DDBJ databases">
        <authorList>
            <person name="de Groot N.N."/>
        </authorList>
    </citation>
    <scope>NUCLEOTIDE SEQUENCE [LARGE SCALE GENOMIC DNA]</scope>
    <source>
        <strain evidence="2 3">JCM 18415</strain>
    </source>
</reference>
<dbReference type="PANTHER" id="PTHR37166:SF1">
    <property type="entry name" value="PROTEIN FLAG"/>
    <property type="match status" value="1"/>
</dbReference>
<dbReference type="SUPFAM" id="SSF160214">
    <property type="entry name" value="FlaG-like"/>
    <property type="match status" value="1"/>
</dbReference>
<dbReference type="Pfam" id="PF03646">
    <property type="entry name" value="FlaG"/>
    <property type="match status" value="1"/>
</dbReference>
<organism evidence="2 3">
    <name type="scientific">Halopseudomonas formosensis</name>
    <dbReference type="NCBI Taxonomy" id="1002526"/>
    <lineage>
        <taxon>Bacteria</taxon>
        <taxon>Pseudomonadati</taxon>
        <taxon>Pseudomonadota</taxon>
        <taxon>Gammaproteobacteria</taxon>
        <taxon>Pseudomonadales</taxon>
        <taxon>Pseudomonadaceae</taxon>
        <taxon>Halopseudomonas</taxon>
    </lineage>
</organism>
<evidence type="ECO:0000313" key="2">
    <source>
        <dbReference type="EMBL" id="SFQ89653.1"/>
    </source>
</evidence>